<evidence type="ECO:0000313" key="1">
    <source>
        <dbReference type="EMBL" id="SVB94757.1"/>
    </source>
</evidence>
<dbReference type="AlphaFoldDB" id="A0A382I6B3"/>
<organism evidence="1">
    <name type="scientific">marine metagenome</name>
    <dbReference type="NCBI Taxonomy" id="408172"/>
    <lineage>
        <taxon>unclassified sequences</taxon>
        <taxon>metagenomes</taxon>
        <taxon>ecological metagenomes</taxon>
    </lineage>
</organism>
<sequence>MNIKLYNLDTIYKLPKVEWLENRKYDKTNKFFNDNEE</sequence>
<name>A0A382I6B3_9ZZZZ</name>
<dbReference type="EMBL" id="UINC01065274">
    <property type="protein sequence ID" value="SVB94757.1"/>
    <property type="molecule type" value="Genomic_DNA"/>
</dbReference>
<reference evidence="1" key="1">
    <citation type="submission" date="2018-05" db="EMBL/GenBank/DDBJ databases">
        <authorList>
            <person name="Lanie J.A."/>
            <person name="Ng W.-L."/>
            <person name="Kazmierczak K.M."/>
            <person name="Andrzejewski T.M."/>
            <person name="Davidsen T.M."/>
            <person name="Wayne K.J."/>
            <person name="Tettelin H."/>
            <person name="Glass J.I."/>
            <person name="Rusch D."/>
            <person name="Podicherti R."/>
            <person name="Tsui H.-C.T."/>
            <person name="Winkler M.E."/>
        </authorList>
    </citation>
    <scope>NUCLEOTIDE SEQUENCE</scope>
</reference>
<accession>A0A382I6B3</accession>
<protein>
    <submittedName>
        <fullName evidence="1">Uncharacterized protein</fullName>
    </submittedName>
</protein>
<proteinExistence type="predicted"/>
<feature type="non-terminal residue" evidence="1">
    <location>
        <position position="37"/>
    </location>
</feature>
<gene>
    <name evidence="1" type="ORF">METZ01_LOCUS247611</name>
</gene>